<organism evidence="1 2">
    <name type="scientific">Trifolium medium</name>
    <dbReference type="NCBI Taxonomy" id="97028"/>
    <lineage>
        <taxon>Eukaryota</taxon>
        <taxon>Viridiplantae</taxon>
        <taxon>Streptophyta</taxon>
        <taxon>Embryophyta</taxon>
        <taxon>Tracheophyta</taxon>
        <taxon>Spermatophyta</taxon>
        <taxon>Magnoliopsida</taxon>
        <taxon>eudicotyledons</taxon>
        <taxon>Gunneridae</taxon>
        <taxon>Pentapetalae</taxon>
        <taxon>rosids</taxon>
        <taxon>fabids</taxon>
        <taxon>Fabales</taxon>
        <taxon>Fabaceae</taxon>
        <taxon>Papilionoideae</taxon>
        <taxon>50 kb inversion clade</taxon>
        <taxon>NPAAA clade</taxon>
        <taxon>Hologalegina</taxon>
        <taxon>IRL clade</taxon>
        <taxon>Trifolieae</taxon>
        <taxon>Trifolium</taxon>
    </lineage>
</organism>
<evidence type="ECO:0000313" key="2">
    <source>
        <dbReference type="Proteomes" id="UP000265520"/>
    </source>
</evidence>
<dbReference type="AlphaFoldDB" id="A0A392QY97"/>
<name>A0A392QY97_9FABA</name>
<feature type="non-terminal residue" evidence="1">
    <location>
        <position position="1"/>
    </location>
</feature>
<comment type="caution">
    <text evidence="1">The sequence shown here is derived from an EMBL/GenBank/DDBJ whole genome shotgun (WGS) entry which is preliminary data.</text>
</comment>
<proteinExistence type="predicted"/>
<keyword evidence="2" id="KW-1185">Reference proteome</keyword>
<reference evidence="1 2" key="1">
    <citation type="journal article" date="2018" name="Front. Plant Sci.">
        <title>Red Clover (Trifolium pratense) and Zigzag Clover (T. medium) - A Picture of Genomic Similarities and Differences.</title>
        <authorList>
            <person name="Dluhosova J."/>
            <person name="Istvanek J."/>
            <person name="Nedelnik J."/>
            <person name="Repkova J."/>
        </authorList>
    </citation>
    <scope>NUCLEOTIDE SEQUENCE [LARGE SCALE GENOMIC DNA]</scope>
    <source>
        <strain evidence="2">cv. 10/8</strain>
        <tissue evidence="1">Leaf</tissue>
    </source>
</reference>
<accession>A0A392QY97</accession>
<dbReference type="Proteomes" id="UP000265520">
    <property type="component" value="Unassembled WGS sequence"/>
</dbReference>
<dbReference type="EMBL" id="LXQA010168422">
    <property type="protein sequence ID" value="MCI28844.1"/>
    <property type="molecule type" value="Genomic_DNA"/>
</dbReference>
<sequence>VRRAEISVKKDALVNFLTTHGREDLLLDQQMLWCMDGYPKDMHVCTVLEFHHL</sequence>
<evidence type="ECO:0000313" key="1">
    <source>
        <dbReference type="EMBL" id="MCI28844.1"/>
    </source>
</evidence>
<protein>
    <submittedName>
        <fullName evidence="1">Uncharacterized protein</fullName>
    </submittedName>
</protein>